<keyword evidence="2" id="KW-0012">Acyltransferase</keyword>
<reference evidence="2 3" key="1">
    <citation type="submission" date="2019-12" db="EMBL/GenBank/DDBJ databases">
        <title>Enteriobacteria Tanzani isolates_10432.</title>
        <authorList>
            <person name="Subbiah M."/>
            <person name="Call D."/>
        </authorList>
    </citation>
    <scope>NUCLEOTIDE SEQUENCE [LARGE SCALE GENOMIC DNA]</scope>
    <source>
        <strain evidence="2 3">10432wG8</strain>
    </source>
</reference>
<dbReference type="InterPro" id="IPR036969">
    <property type="entry name" value="Citrate_synthase_sf"/>
</dbReference>
<dbReference type="PANTHER" id="PTHR42871:SF1">
    <property type="entry name" value="CITRATE SYNTHASE"/>
    <property type="match status" value="1"/>
</dbReference>
<dbReference type="PANTHER" id="PTHR42871">
    <property type="entry name" value="CITRATE SYNTHASE"/>
    <property type="match status" value="1"/>
</dbReference>
<dbReference type="EMBL" id="WTML01000111">
    <property type="protein sequence ID" value="MWK99567.1"/>
    <property type="molecule type" value="Genomic_DNA"/>
</dbReference>
<dbReference type="InterPro" id="IPR016142">
    <property type="entry name" value="Citrate_synth-like_lrg_a-sub"/>
</dbReference>
<sequence length="167" mass="18624">MADTKAKLTLNGDTAVELDVLKGTLGQDVIDIRTLGSKGVFTFDPGFTSTASCESKITFIDGDEGILLHRGFPIDQLATDSNYLEVCYILLNGEKPTQEQYDEFKTTVTRHTMIHEQITRLFHAFRRDSHPMAVMCGITGALAAFYHDSLDVNNPRHREIAAFRLLS</sequence>
<dbReference type="Pfam" id="PF00285">
    <property type="entry name" value="Citrate_synt"/>
    <property type="match status" value="1"/>
</dbReference>
<comment type="caution">
    <text evidence="2">The sequence shown here is derived from an EMBL/GenBank/DDBJ whole genome shotgun (WGS) entry which is preliminary data.</text>
</comment>
<proteinExistence type="predicted"/>
<gene>
    <name evidence="2" type="primary">gltA</name>
    <name evidence="2" type="ORF">GQM21_20770</name>
</gene>
<protein>
    <submittedName>
        <fullName evidence="2">Citrate (Si)-synthase</fullName>
        <ecNumber evidence="2">2.3.3.1</ecNumber>
    </submittedName>
</protein>
<name>A0A8T5YJZ9_ECOLX</name>
<dbReference type="AlphaFoldDB" id="A0A8T5YJZ9"/>
<evidence type="ECO:0000313" key="3">
    <source>
        <dbReference type="Proteomes" id="UP000462271"/>
    </source>
</evidence>
<feature type="non-terminal residue" evidence="2">
    <location>
        <position position="167"/>
    </location>
</feature>
<evidence type="ECO:0000313" key="2">
    <source>
        <dbReference type="EMBL" id="MWK99567.1"/>
    </source>
</evidence>
<dbReference type="FunFam" id="2.20.28.60:FF:000001">
    <property type="entry name" value="Citrate synthase"/>
    <property type="match status" value="1"/>
</dbReference>
<accession>A0A8T5YJZ9</accession>
<dbReference type="EC" id="2.3.3.1" evidence="2"/>
<dbReference type="Proteomes" id="UP000462271">
    <property type="component" value="Unassembled WGS sequence"/>
</dbReference>
<dbReference type="Gene3D" id="2.20.28.60">
    <property type="match status" value="1"/>
</dbReference>
<dbReference type="GO" id="GO:0036440">
    <property type="term" value="F:citrate synthase activity"/>
    <property type="evidence" value="ECO:0007669"/>
    <property type="project" value="UniProtKB-EC"/>
</dbReference>
<organism evidence="2 3">
    <name type="scientific">Escherichia coli</name>
    <dbReference type="NCBI Taxonomy" id="562"/>
    <lineage>
        <taxon>Bacteria</taxon>
        <taxon>Pseudomonadati</taxon>
        <taxon>Pseudomonadota</taxon>
        <taxon>Gammaproteobacteria</taxon>
        <taxon>Enterobacterales</taxon>
        <taxon>Enterobacteriaceae</taxon>
        <taxon>Escherichia</taxon>
    </lineage>
</organism>
<evidence type="ECO:0000256" key="1">
    <source>
        <dbReference type="ARBA" id="ARBA00004751"/>
    </source>
</evidence>
<comment type="pathway">
    <text evidence="1">Carbohydrate metabolism; tricarboxylic acid cycle; isocitrate from oxaloacetate: step 1/2.</text>
</comment>
<keyword evidence="2" id="KW-0808">Transferase</keyword>
<dbReference type="SUPFAM" id="SSF48256">
    <property type="entry name" value="Citrate synthase"/>
    <property type="match status" value="1"/>
</dbReference>
<dbReference type="InterPro" id="IPR002020">
    <property type="entry name" value="Citrate_synthase"/>
</dbReference>
<dbReference type="Gene3D" id="1.10.580.10">
    <property type="entry name" value="Citrate Synthase, domain 1"/>
    <property type="match status" value="1"/>
</dbReference>